<sequence>MSNLNQYDYYLVLDLEATCCELLRSTEGERGTIKRHEMEIIEIGAVMVEKQDLTIVAEFQTFIKPVRYPILTNFCKSLTSITQTQVDQAPSYPEAAILLKKWLSNYSNAVFGSWGDYDRHQFLQDSKFHQVPFPIAYPHVNLKQLFSERQGLPKRYGMKEALELAGLTLSGTHHRGIDDARNIAKLLPYILGRKQLNPL</sequence>
<organism evidence="5 6">
    <name type="scientific">Gloeothece verrucosa (strain PCC 7822)</name>
    <name type="common">Cyanothece sp. (strain PCC 7822)</name>
    <dbReference type="NCBI Taxonomy" id="497965"/>
    <lineage>
        <taxon>Bacteria</taxon>
        <taxon>Bacillati</taxon>
        <taxon>Cyanobacteriota</taxon>
        <taxon>Cyanophyceae</taxon>
        <taxon>Oscillatoriophycideae</taxon>
        <taxon>Chroococcales</taxon>
        <taxon>Aphanothecaceae</taxon>
        <taxon>Gloeothece</taxon>
        <taxon>Gloeothece verrucosa</taxon>
    </lineage>
</organism>
<keyword evidence="3 5" id="KW-0269">Exonuclease</keyword>
<dbReference type="PANTHER" id="PTHR23044:SF61">
    <property type="entry name" value="3'-5' EXORIBONUCLEASE 1-RELATED"/>
    <property type="match status" value="1"/>
</dbReference>
<dbReference type="InterPro" id="IPR012337">
    <property type="entry name" value="RNaseH-like_sf"/>
</dbReference>
<name>E0UIJ1_GLOV7</name>
<dbReference type="PANTHER" id="PTHR23044">
    <property type="entry name" value="3'-5' EXONUCLEASE ERI1-RELATED"/>
    <property type="match status" value="1"/>
</dbReference>
<gene>
    <name evidence="5" type="ordered locus">Cyan7822_0134</name>
</gene>
<dbReference type="GO" id="GO:0003676">
    <property type="term" value="F:nucleic acid binding"/>
    <property type="evidence" value="ECO:0007669"/>
    <property type="project" value="InterPro"/>
</dbReference>
<dbReference type="CDD" id="cd06133">
    <property type="entry name" value="ERI-1_3'hExo_like"/>
    <property type="match status" value="1"/>
</dbReference>
<dbReference type="Gene3D" id="3.30.420.10">
    <property type="entry name" value="Ribonuclease H-like superfamily/Ribonuclease H"/>
    <property type="match status" value="1"/>
</dbReference>
<keyword evidence="2" id="KW-0378">Hydrolase</keyword>
<dbReference type="InterPro" id="IPR013520">
    <property type="entry name" value="Ribonucl_H"/>
</dbReference>
<evidence type="ECO:0000313" key="6">
    <source>
        <dbReference type="Proteomes" id="UP000008206"/>
    </source>
</evidence>
<protein>
    <submittedName>
        <fullName evidence="5">Exonuclease RNase T and DNA polymerase III</fullName>
    </submittedName>
</protein>
<keyword evidence="6" id="KW-1185">Reference proteome</keyword>
<feature type="domain" description="Exonuclease" evidence="4">
    <location>
        <begin position="9"/>
        <end position="196"/>
    </location>
</feature>
<evidence type="ECO:0000256" key="1">
    <source>
        <dbReference type="ARBA" id="ARBA00022722"/>
    </source>
</evidence>
<dbReference type="InterPro" id="IPR051274">
    <property type="entry name" value="3-5_Exoribonuclease"/>
</dbReference>
<dbReference type="SUPFAM" id="SSF53098">
    <property type="entry name" value="Ribonuclease H-like"/>
    <property type="match status" value="1"/>
</dbReference>
<keyword evidence="1" id="KW-0540">Nuclease</keyword>
<dbReference type="Proteomes" id="UP000008206">
    <property type="component" value="Chromosome"/>
</dbReference>
<dbReference type="KEGG" id="cyj:Cyan7822_0134"/>
<reference evidence="6" key="1">
    <citation type="journal article" date="2011" name="MBio">
        <title>Novel metabolic attributes of the genus Cyanothece, comprising a group of unicellular nitrogen-fixing Cyanobacteria.</title>
        <authorList>
            <person name="Bandyopadhyay A."/>
            <person name="Elvitigala T."/>
            <person name="Welsh E."/>
            <person name="Stockel J."/>
            <person name="Liberton M."/>
            <person name="Min H."/>
            <person name="Sherman L.A."/>
            <person name="Pakrasi H.B."/>
        </authorList>
    </citation>
    <scope>NUCLEOTIDE SEQUENCE [LARGE SCALE GENOMIC DNA]</scope>
    <source>
        <strain evidence="6">PCC 7822</strain>
    </source>
</reference>
<evidence type="ECO:0000256" key="3">
    <source>
        <dbReference type="ARBA" id="ARBA00022839"/>
    </source>
</evidence>
<accession>E0UIJ1</accession>
<dbReference type="RefSeq" id="WP_013320295.1">
    <property type="nucleotide sequence ID" value="NC_014501.1"/>
</dbReference>
<dbReference type="InterPro" id="IPR036397">
    <property type="entry name" value="RNaseH_sf"/>
</dbReference>
<evidence type="ECO:0000313" key="5">
    <source>
        <dbReference type="EMBL" id="ADN12185.1"/>
    </source>
</evidence>
<dbReference type="InterPro" id="IPR047201">
    <property type="entry name" value="ERI-1_3'hExo-like"/>
</dbReference>
<evidence type="ECO:0000259" key="4">
    <source>
        <dbReference type="SMART" id="SM00479"/>
    </source>
</evidence>
<dbReference type="GO" id="GO:0000175">
    <property type="term" value="F:3'-5'-RNA exonuclease activity"/>
    <property type="evidence" value="ECO:0007669"/>
    <property type="project" value="InterPro"/>
</dbReference>
<dbReference type="Pfam" id="PF00929">
    <property type="entry name" value="RNase_T"/>
    <property type="match status" value="1"/>
</dbReference>
<dbReference type="HOGENOM" id="CLU_037266_5_1_3"/>
<dbReference type="EMBL" id="CP002198">
    <property type="protein sequence ID" value="ADN12185.1"/>
    <property type="molecule type" value="Genomic_DNA"/>
</dbReference>
<dbReference type="SMART" id="SM00479">
    <property type="entry name" value="EXOIII"/>
    <property type="match status" value="1"/>
</dbReference>
<dbReference type="AlphaFoldDB" id="E0UIJ1"/>
<dbReference type="eggNOG" id="COG5018">
    <property type="taxonomic scope" value="Bacteria"/>
</dbReference>
<dbReference type="OrthoDB" id="159416at2"/>
<evidence type="ECO:0000256" key="2">
    <source>
        <dbReference type="ARBA" id="ARBA00022801"/>
    </source>
</evidence>
<proteinExistence type="predicted"/>
<dbReference type="STRING" id="497965.Cyan7822_0134"/>